<feature type="transmembrane region" description="Helical" evidence="3">
    <location>
        <begin position="6"/>
        <end position="27"/>
    </location>
</feature>
<evidence type="ECO:0000256" key="3">
    <source>
        <dbReference type="SAM" id="Phobius"/>
    </source>
</evidence>
<keyword evidence="5" id="KW-1185">Reference proteome</keyword>
<feature type="coiled-coil region" evidence="1">
    <location>
        <begin position="194"/>
        <end position="326"/>
    </location>
</feature>
<organism evidence="4 5">
    <name type="scientific">Ancylobacter radicis</name>
    <dbReference type="NCBI Taxonomy" id="2836179"/>
    <lineage>
        <taxon>Bacteria</taxon>
        <taxon>Pseudomonadati</taxon>
        <taxon>Pseudomonadota</taxon>
        <taxon>Alphaproteobacteria</taxon>
        <taxon>Hyphomicrobiales</taxon>
        <taxon>Xanthobacteraceae</taxon>
        <taxon>Ancylobacter</taxon>
    </lineage>
</organism>
<feature type="region of interest" description="Disordered" evidence="2">
    <location>
        <begin position="364"/>
        <end position="432"/>
    </location>
</feature>
<protein>
    <submittedName>
        <fullName evidence="4">Uncharacterized protein</fullName>
    </submittedName>
</protein>
<evidence type="ECO:0000256" key="2">
    <source>
        <dbReference type="SAM" id="MobiDB-lite"/>
    </source>
</evidence>
<sequence length="432" mass="46787">MIEAIMYSAIGFLTATLLALLTLPAVWRRAVRLTRRRIENALPVSMAEIQADKDEARAAFALAVRQAEMETQRLRDEAATHWTRISDQAEELVKRQARLDELTASLADLDARHTALTALERQVSEDLAIRTRDLDETRAALVQTRSELATSSRHLAETSAREEELKIEHVALTTLRDTLKDRITDLDRHLGAANTHLSNERERLRLTADKLSIEVARTRDLTERLAATENELGTVSTEAAALRAEVSALSLKAESLARRTDAAESRRATVEAESARTVAAATAARDLAQAEARHAQDMAQMLRAEKAMLEGALAKAREDRAELQARLESRPPVAAAPGAGDGALRERISEIAAEVAHLTAALEGPGSPVDALLAGAPPSRKGAPPSLADRIRALQDKARRRSPSPATEAIAVDATAMEAARARDTQPASAAE</sequence>
<accession>A0ABS5R9T1</accession>
<keyword evidence="3" id="KW-1133">Transmembrane helix</keyword>
<proteinExistence type="predicted"/>
<dbReference type="RefSeq" id="WP_213756406.1">
    <property type="nucleotide sequence ID" value="NZ_JAHCQH010000020.1"/>
</dbReference>
<evidence type="ECO:0000256" key="1">
    <source>
        <dbReference type="SAM" id="Coils"/>
    </source>
</evidence>
<dbReference type="Proteomes" id="UP001166585">
    <property type="component" value="Unassembled WGS sequence"/>
</dbReference>
<dbReference type="EMBL" id="JAHCQH010000020">
    <property type="protein sequence ID" value="MBS9478433.1"/>
    <property type="molecule type" value="Genomic_DNA"/>
</dbReference>
<evidence type="ECO:0000313" key="5">
    <source>
        <dbReference type="Proteomes" id="UP001166585"/>
    </source>
</evidence>
<evidence type="ECO:0000313" key="4">
    <source>
        <dbReference type="EMBL" id="MBS9478433.1"/>
    </source>
</evidence>
<gene>
    <name evidence="4" type="ORF">KIP89_15070</name>
</gene>
<comment type="caution">
    <text evidence="4">The sequence shown here is derived from an EMBL/GenBank/DDBJ whole genome shotgun (WGS) entry which is preliminary data.</text>
</comment>
<keyword evidence="1" id="KW-0175">Coiled coil</keyword>
<keyword evidence="3" id="KW-0472">Membrane</keyword>
<keyword evidence="3" id="KW-0812">Transmembrane</keyword>
<name>A0ABS5R9T1_9HYPH</name>
<reference evidence="4" key="1">
    <citation type="submission" date="2021-05" db="EMBL/GenBank/DDBJ databases">
        <authorList>
            <person name="Sun Q."/>
            <person name="Inoue M."/>
        </authorList>
    </citation>
    <scope>NUCLEOTIDE SEQUENCE</scope>
    <source>
        <strain evidence="4">VKM B-3255</strain>
    </source>
</reference>